<organism evidence="5 6">
    <name type="scientific">Mya arenaria</name>
    <name type="common">Soft-shell clam</name>
    <dbReference type="NCBI Taxonomy" id="6604"/>
    <lineage>
        <taxon>Eukaryota</taxon>
        <taxon>Metazoa</taxon>
        <taxon>Spiralia</taxon>
        <taxon>Lophotrochozoa</taxon>
        <taxon>Mollusca</taxon>
        <taxon>Bivalvia</taxon>
        <taxon>Autobranchia</taxon>
        <taxon>Heteroconchia</taxon>
        <taxon>Euheterodonta</taxon>
        <taxon>Imparidentia</taxon>
        <taxon>Neoheterodontei</taxon>
        <taxon>Myida</taxon>
        <taxon>Myoidea</taxon>
        <taxon>Myidae</taxon>
        <taxon>Mya</taxon>
    </lineage>
</organism>
<dbReference type="Pfam" id="PF00400">
    <property type="entry name" value="WD40"/>
    <property type="match status" value="2"/>
</dbReference>
<name>A0ABY7FAA0_MYAAR</name>
<evidence type="ECO:0000259" key="4">
    <source>
        <dbReference type="PROSITE" id="PS50197"/>
    </source>
</evidence>
<keyword evidence="6" id="KW-1185">Reference proteome</keyword>
<gene>
    <name evidence="5" type="ORF">MAR_000365</name>
</gene>
<accession>A0ABY7FAA0</accession>
<dbReference type="SUPFAM" id="SSF50978">
    <property type="entry name" value="WD40 repeat-like"/>
    <property type="match status" value="1"/>
</dbReference>
<feature type="region of interest" description="Disordered" evidence="3">
    <location>
        <begin position="1062"/>
        <end position="1137"/>
    </location>
</feature>
<dbReference type="InterPro" id="IPR001680">
    <property type="entry name" value="WD40_rpt"/>
</dbReference>
<evidence type="ECO:0000256" key="3">
    <source>
        <dbReference type="SAM" id="MobiDB-lite"/>
    </source>
</evidence>
<dbReference type="InterPro" id="IPR036372">
    <property type="entry name" value="BEACH_dom_sf"/>
</dbReference>
<feature type="repeat" description="WD" evidence="2">
    <location>
        <begin position="1667"/>
        <end position="1702"/>
    </location>
</feature>
<dbReference type="Gene3D" id="1.10.1540.10">
    <property type="entry name" value="BEACH domain"/>
    <property type="match status" value="1"/>
</dbReference>
<dbReference type="InterPro" id="IPR011009">
    <property type="entry name" value="Kinase-like_dom_sf"/>
</dbReference>
<keyword evidence="2" id="KW-0853">WD repeat</keyword>
<dbReference type="EMBL" id="CP111022">
    <property type="protein sequence ID" value="WAR18527.1"/>
    <property type="molecule type" value="Genomic_DNA"/>
</dbReference>
<dbReference type="InterPro" id="IPR052651">
    <property type="entry name" value="WDR81"/>
</dbReference>
<evidence type="ECO:0000256" key="2">
    <source>
        <dbReference type="PROSITE-ProRule" id="PRU00221"/>
    </source>
</evidence>
<comment type="subcellular location">
    <subcellularLocation>
        <location evidence="1">Cytoplasmic vesicle</location>
        <location evidence="1">Autophagosome</location>
    </subcellularLocation>
</comment>
<dbReference type="SMART" id="SM01026">
    <property type="entry name" value="Beach"/>
    <property type="match status" value="1"/>
</dbReference>
<dbReference type="InterPro" id="IPR000409">
    <property type="entry name" value="BEACH_dom"/>
</dbReference>
<dbReference type="PROSITE" id="PS50197">
    <property type="entry name" value="BEACH"/>
    <property type="match status" value="1"/>
</dbReference>
<evidence type="ECO:0000313" key="6">
    <source>
        <dbReference type="Proteomes" id="UP001164746"/>
    </source>
</evidence>
<feature type="domain" description="BEACH" evidence="4">
    <location>
        <begin position="360"/>
        <end position="631"/>
    </location>
</feature>
<proteinExistence type="predicted"/>
<sequence>MAHDGSLRDVLFIPKHHQKCVSLSRYICLVHEDWLKSLHQKTLQECPKAALIGRDDASLFLAPSHQTLPKYWKRISVKIVQKFDQPCKLLRNGPLCNTSRVTTCTEHLAQTARENFSNLWSAAHMHYTTQPMDTVHHMQDKFSNVLRSYLQRLKPEVYITLPDNHQIDELPSNHTCYHDKMFGNNAIPTFAVIETMSTFYIIQPYIAYSLWDIVAYSPAVFESSHAKCLFVLYQILQAMQSFHRIGLSVGDLLLDNVRIDEKLWVYCTYPSIPGLFKDVSVKNQVEYSSSVINIGKDTQSNDLESNYTEELNVSSVEGLIQSGSMSECDSEVRLERKLSRLSDKENFMMDALDVMDEFQVINLSLDNLASITEQWVHYKMSNFRYLMYLNYLAGRRLGDPNHHPVIPWVMDFTSTHSGLRDLTMSKFRLNKGDSQLDFTFEAMGEIGGDSEHIPHHVSDVLSDITYYLYKARRTPKHLLCTYVRTKWVPNEYPSSIERMYQWTPDECIPEFFTDPTIFTSIHEDLPDLELPSWCSSAPEFVERHLAMLESEQVSCDLHHWIDTTFGFKLSGYSAIKCKNVYLHLVDGHRTVQNHGVVQMFPQPHPHRLPFTHTLSLLPIRVRKPQTMHPSSSKATLSDRDVEHSLIKLPDDFDPTAALDHLEALHSFTLKTADRLPPNCTGKKKVEMRFTELHDNMGVVWRDIQQFACLMCELCLGNQLLALTRQASLRERYNTIGRLWSRDKGSLPRIIHTAAEILLNLENFKEQDKETDTSGLLFEYPMVNSLGLPPPTPALLVQPSCNVLPFPPYFGGLYELINNMKNIDKDVSYKLNQLKSAREKNKVEKILLRKKVEILELYLRKNSGRISDEGFEILLPYIRDLFEDPVTTVQAAWSILGHVGRELGPAQLAKNLMPCLIRIYSGEDSTPKHMKLYHRSFLVQLLLHLGLESFLSNFSTLLVEAVAGYKNFVVIPHTSQDDMEEEKEEEGFPSNSDHHSSHQDEAEDQINEEIPECEENDDEQDPMQVEDEDVRPDQREDEQPDYLGDYAEDDDVTELEGAFPSLILGHHNKSEDSFSTDRSYEYEANRDDDSGRTDPSSSDKASVHSISHILDMSEDSSRASQEPEDTSEERKMKHSHSVHFEMEEELYGGRSQLNTSTEHQNDQEKAEVVENGEEESKLSSFMIRSETDEFQQIHYSHTINICDVAAESIKWLSHRLGPLLTAKFLSKNLVRMLALCYLAEEQIEPVHEQCSSLAQSTRQVQGDSNAHKVLECLSYVACIYGEQVILIQYLPCITDMIHVARKRLTIRAEAGLVAAVVLLRSMLPLLTDKTFMQVLLDSVIRDALRPILKLVSSASTAFPSGASMRSLILYKIIDLMYIIGLRLGFENTRRFLTPTLQMFFAPFDQVYSTMDADGMWKSCSSEILKDDTSSVDESYLNIKMDTVTNQVMIGSPVNINTSPRPTDHVKKWRAPWLNYSLTDIHTMDDRDEVDGRSTSQEILLSEFRQTYSPELALAAYIPLTSVFGSHHMEGALPNDDLIRRLCAQYDSALYSDNNEDPTGPVPSDMSPADLSGTQADTDLGSNVALVGNQLCLQEDPAPTPSPEVIRLRPHAKHRGILRIDPEDTRSDDLEHKNLRHLKGNWLAYWEHELGLNERDTLFNFKQIKLQTFQGHTNSIRCITRLDNENSFISASKDKTVKLWSIQSFGDGTGRCRSQFSYNLHKKSVFSVAYMENQKLVASCDSTVHVWDPFTGDPVRQLESQKYSPVIALAPIPGPSTVVVTATTDNTLRFLDMRSARYAHEYKCVIGSHGLIRNIATSPDGSWVAVGFSAGVISLLSLHTGILLGTWKAHDGEILQLKAHNKTSFLSTAFDLTMKLWPVDGSTKELCSFRGHTEPVHCVNFYKNQIANFTSTKLRSEVFKGVLTSMEILPLNRSLLLGADNGLIRLIC</sequence>
<feature type="repeat" description="WD" evidence="2">
    <location>
        <begin position="1716"/>
        <end position="1755"/>
    </location>
</feature>
<dbReference type="CDD" id="cd06071">
    <property type="entry name" value="Beach"/>
    <property type="match status" value="1"/>
</dbReference>
<dbReference type="SUPFAM" id="SSF81837">
    <property type="entry name" value="BEACH domain"/>
    <property type="match status" value="1"/>
</dbReference>
<dbReference type="InterPro" id="IPR015943">
    <property type="entry name" value="WD40/YVTN_repeat-like_dom_sf"/>
</dbReference>
<dbReference type="SMART" id="SM00320">
    <property type="entry name" value="WD40"/>
    <property type="match status" value="6"/>
</dbReference>
<feature type="compositionally biased region" description="Acidic residues" evidence="3">
    <location>
        <begin position="976"/>
        <end position="986"/>
    </location>
</feature>
<dbReference type="SUPFAM" id="SSF56112">
    <property type="entry name" value="Protein kinase-like (PK-like)"/>
    <property type="match status" value="1"/>
</dbReference>
<dbReference type="PANTHER" id="PTHR44662">
    <property type="entry name" value="WD REPEAT-CONTAINING PROTEIN 81"/>
    <property type="match status" value="1"/>
</dbReference>
<dbReference type="PROSITE" id="PS50294">
    <property type="entry name" value="WD_REPEATS_REGION"/>
    <property type="match status" value="1"/>
</dbReference>
<evidence type="ECO:0000313" key="5">
    <source>
        <dbReference type="EMBL" id="WAR18527.1"/>
    </source>
</evidence>
<evidence type="ECO:0000256" key="1">
    <source>
        <dbReference type="ARBA" id="ARBA00004419"/>
    </source>
</evidence>
<feature type="region of interest" description="Disordered" evidence="3">
    <location>
        <begin position="1153"/>
        <end position="1173"/>
    </location>
</feature>
<dbReference type="PANTHER" id="PTHR44662:SF1">
    <property type="entry name" value="WD REPEAT-CONTAINING PROTEIN 81"/>
    <property type="match status" value="1"/>
</dbReference>
<reference evidence="5" key="1">
    <citation type="submission" date="2022-11" db="EMBL/GenBank/DDBJ databases">
        <title>Centuries of genome instability and evolution in soft-shell clam transmissible cancer (bioRxiv).</title>
        <authorList>
            <person name="Hart S.F.M."/>
            <person name="Yonemitsu M.A."/>
            <person name="Giersch R.M."/>
            <person name="Beal B.F."/>
            <person name="Arriagada G."/>
            <person name="Davis B.W."/>
            <person name="Ostrander E.A."/>
            <person name="Goff S.P."/>
            <person name="Metzger M.J."/>
        </authorList>
    </citation>
    <scope>NUCLEOTIDE SEQUENCE</scope>
    <source>
        <strain evidence="5">MELC-2E11</strain>
        <tissue evidence="5">Siphon/mantle</tissue>
    </source>
</reference>
<dbReference type="Gene3D" id="2.130.10.10">
    <property type="entry name" value="YVTN repeat-like/Quinoprotein amine dehydrogenase"/>
    <property type="match status" value="2"/>
</dbReference>
<feature type="compositionally biased region" description="Acidic residues" evidence="3">
    <location>
        <begin position="1000"/>
        <end position="1044"/>
    </location>
</feature>
<dbReference type="PROSITE" id="PS50082">
    <property type="entry name" value="WD_REPEATS_2"/>
    <property type="match status" value="2"/>
</dbReference>
<feature type="compositionally biased region" description="Basic and acidic residues" evidence="3">
    <location>
        <begin position="1158"/>
        <end position="1167"/>
    </location>
</feature>
<dbReference type="Pfam" id="PF02138">
    <property type="entry name" value="Beach"/>
    <property type="match status" value="1"/>
</dbReference>
<protein>
    <submittedName>
        <fullName evidence="5">WDR81-like protein</fullName>
    </submittedName>
</protein>
<dbReference type="InterPro" id="IPR036322">
    <property type="entry name" value="WD40_repeat_dom_sf"/>
</dbReference>
<feature type="region of interest" description="Disordered" evidence="3">
    <location>
        <begin position="975"/>
        <end position="1044"/>
    </location>
</feature>
<dbReference type="Proteomes" id="UP001164746">
    <property type="component" value="Chromosome 11"/>
</dbReference>
<feature type="compositionally biased region" description="Basic and acidic residues" evidence="3">
    <location>
        <begin position="1077"/>
        <end position="1091"/>
    </location>
</feature>